<feature type="domain" description="NB-ARC" evidence="4">
    <location>
        <begin position="40"/>
        <end position="77"/>
    </location>
</feature>
<dbReference type="OrthoDB" id="1743638at2759"/>
<dbReference type="GO" id="GO:0043531">
    <property type="term" value="F:ADP binding"/>
    <property type="evidence" value="ECO:0007669"/>
    <property type="project" value="InterPro"/>
</dbReference>
<accession>A0A068UDF8</accession>
<feature type="region of interest" description="Disordered" evidence="3">
    <location>
        <begin position="1"/>
        <end position="25"/>
    </location>
</feature>
<reference evidence="6" key="1">
    <citation type="journal article" date="2014" name="Science">
        <title>The coffee genome provides insight into the convergent evolution of caffeine biosynthesis.</title>
        <authorList>
            <person name="Denoeud F."/>
            <person name="Carretero-Paulet L."/>
            <person name="Dereeper A."/>
            <person name="Droc G."/>
            <person name="Guyot R."/>
            <person name="Pietrella M."/>
            <person name="Zheng C."/>
            <person name="Alberti A."/>
            <person name="Anthony F."/>
            <person name="Aprea G."/>
            <person name="Aury J.M."/>
            <person name="Bento P."/>
            <person name="Bernard M."/>
            <person name="Bocs S."/>
            <person name="Campa C."/>
            <person name="Cenci A."/>
            <person name="Combes M.C."/>
            <person name="Crouzillat D."/>
            <person name="Da Silva C."/>
            <person name="Daddiego L."/>
            <person name="De Bellis F."/>
            <person name="Dussert S."/>
            <person name="Garsmeur O."/>
            <person name="Gayraud T."/>
            <person name="Guignon V."/>
            <person name="Jahn K."/>
            <person name="Jamilloux V."/>
            <person name="Joet T."/>
            <person name="Labadie K."/>
            <person name="Lan T."/>
            <person name="Leclercq J."/>
            <person name="Lepelley M."/>
            <person name="Leroy T."/>
            <person name="Li L.T."/>
            <person name="Librado P."/>
            <person name="Lopez L."/>
            <person name="Munoz A."/>
            <person name="Noel B."/>
            <person name="Pallavicini A."/>
            <person name="Perrotta G."/>
            <person name="Poncet V."/>
            <person name="Pot D."/>
            <person name="Priyono X."/>
            <person name="Rigoreau M."/>
            <person name="Rouard M."/>
            <person name="Rozas J."/>
            <person name="Tranchant-Dubreuil C."/>
            <person name="VanBuren R."/>
            <person name="Zhang Q."/>
            <person name="Andrade A.C."/>
            <person name="Argout X."/>
            <person name="Bertrand B."/>
            <person name="de Kochko A."/>
            <person name="Graziosi G."/>
            <person name="Henry R.J."/>
            <person name="Jayarama X."/>
            <person name="Ming R."/>
            <person name="Nagai C."/>
            <person name="Rounsley S."/>
            <person name="Sankoff D."/>
            <person name="Giuliano G."/>
            <person name="Albert V.A."/>
            <person name="Wincker P."/>
            <person name="Lashermes P."/>
        </authorList>
    </citation>
    <scope>NUCLEOTIDE SEQUENCE [LARGE SCALE GENOMIC DNA]</scope>
    <source>
        <strain evidence="6">cv. DH200-94</strain>
    </source>
</reference>
<dbReference type="OMA" id="EEGMSTH"/>
<dbReference type="Gene3D" id="1.10.8.430">
    <property type="entry name" value="Helical domain of apoptotic protease-activating factors"/>
    <property type="match status" value="1"/>
</dbReference>
<dbReference type="PRINTS" id="PR00364">
    <property type="entry name" value="DISEASERSIST"/>
</dbReference>
<dbReference type="EMBL" id="HG739105">
    <property type="protein sequence ID" value="CDP06302.1"/>
    <property type="molecule type" value="Genomic_DNA"/>
</dbReference>
<evidence type="ECO:0000313" key="5">
    <source>
        <dbReference type="EMBL" id="CDP06302.1"/>
    </source>
</evidence>
<dbReference type="InterPro" id="IPR002182">
    <property type="entry name" value="NB-ARC"/>
</dbReference>
<evidence type="ECO:0000256" key="2">
    <source>
        <dbReference type="ARBA" id="ARBA00022821"/>
    </source>
</evidence>
<dbReference type="GO" id="GO:0006952">
    <property type="term" value="P:defense response"/>
    <property type="evidence" value="ECO:0007669"/>
    <property type="project" value="UniProtKB-KW"/>
</dbReference>
<organism evidence="5 6">
    <name type="scientific">Coffea canephora</name>
    <name type="common">Robusta coffee</name>
    <dbReference type="NCBI Taxonomy" id="49390"/>
    <lineage>
        <taxon>Eukaryota</taxon>
        <taxon>Viridiplantae</taxon>
        <taxon>Streptophyta</taxon>
        <taxon>Embryophyta</taxon>
        <taxon>Tracheophyta</taxon>
        <taxon>Spermatophyta</taxon>
        <taxon>Magnoliopsida</taxon>
        <taxon>eudicotyledons</taxon>
        <taxon>Gunneridae</taxon>
        <taxon>Pentapetalae</taxon>
        <taxon>asterids</taxon>
        <taxon>lamiids</taxon>
        <taxon>Gentianales</taxon>
        <taxon>Rubiaceae</taxon>
        <taxon>Ixoroideae</taxon>
        <taxon>Gardenieae complex</taxon>
        <taxon>Bertiereae - Coffeeae clade</taxon>
        <taxon>Coffeeae</taxon>
        <taxon>Coffea</taxon>
    </lineage>
</organism>
<feature type="domain" description="NB-ARC" evidence="4">
    <location>
        <begin position="79"/>
        <end position="164"/>
    </location>
</feature>
<dbReference type="PhylomeDB" id="A0A068UDF8"/>
<gene>
    <name evidence="5" type="ORF">GSCOC_T00023068001</name>
</gene>
<dbReference type="Proteomes" id="UP000295252">
    <property type="component" value="Chromosome XI"/>
</dbReference>
<dbReference type="InterPro" id="IPR032675">
    <property type="entry name" value="LRR_dom_sf"/>
</dbReference>
<keyword evidence="6" id="KW-1185">Reference proteome</keyword>
<dbReference type="Gene3D" id="3.40.50.300">
    <property type="entry name" value="P-loop containing nucleotide triphosphate hydrolases"/>
    <property type="match status" value="2"/>
</dbReference>
<sequence>MVSEILEEGMSTHGEEHQRLGRSSPISEERDIAGFEKVKVSLVAELLKEDKNRRVASIIGAGGVGKTTLPRKVYNHADVELASVLYQDLQEKCYLVVLDDVWKKEAWDCLAWALPDVSRSSRLLLTSRNTNIPLHADGLSIPYELKALGKEDSWKLFLKKAFSNGANAGYPLDLENVGREIARWCAGLPLAITVVGGLLLSKKKMKSEWGKVLNNISTYLSRGQNRGDENFFQIHDIRDDEISAKSSVSLSFICFTKLRVLDLENLCIECLPQGIGKVRLLRYLSLRDSLESLWHLYASDIRFDKSLKIEGLMNLQTLSGMHTL</sequence>
<dbReference type="AlphaFoldDB" id="A0A068UDF8"/>
<evidence type="ECO:0000259" key="4">
    <source>
        <dbReference type="Pfam" id="PF00931"/>
    </source>
</evidence>
<dbReference type="Gramene" id="CDP06302">
    <property type="protein sequence ID" value="CDP06302"/>
    <property type="gene ID" value="GSCOC_T00023068001"/>
</dbReference>
<evidence type="ECO:0000256" key="1">
    <source>
        <dbReference type="ARBA" id="ARBA00022614"/>
    </source>
</evidence>
<dbReference type="InParanoid" id="A0A068UDF8"/>
<keyword evidence="1" id="KW-0433">Leucine-rich repeat</keyword>
<evidence type="ECO:0000313" key="6">
    <source>
        <dbReference type="Proteomes" id="UP000295252"/>
    </source>
</evidence>
<dbReference type="SUPFAM" id="SSF52540">
    <property type="entry name" value="P-loop containing nucleoside triphosphate hydrolases"/>
    <property type="match status" value="1"/>
</dbReference>
<name>A0A068UDF8_COFCA</name>
<dbReference type="InterPro" id="IPR042197">
    <property type="entry name" value="Apaf_helical"/>
</dbReference>
<evidence type="ECO:0000256" key="3">
    <source>
        <dbReference type="SAM" id="MobiDB-lite"/>
    </source>
</evidence>
<dbReference type="InterPro" id="IPR027417">
    <property type="entry name" value="P-loop_NTPase"/>
</dbReference>
<proteinExistence type="predicted"/>
<protein>
    <recommendedName>
        <fullName evidence="4">NB-ARC domain-containing protein</fullName>
    </recommendedName>
</protein>
<keyword evidence="2" id="KW-0611">Plant defense</keyword>
<dbReference type="PANTHER" id="PTHR36766">
    <property type="entry name" value="PLANT BROAD-SPECTRUM MILDEW RESISTANCE PROTEIN RPW8"/>
    <property type="match status" value="1"/>
</dbReference>
<dbReference type="Gene3D" id="3.80.10.10">
    <property type="entry name" value="Ribonuclease Inhibitor"/>
    <property type="match status" value="1"/>
</dbReference>
<dbReference type="Pfam" id="PF00931">
    <property type="entry name" value="NB-ARC"/>
    <property type="match status" value="2"/>
</dbReference>
<dbReference type="PANTHER" id="PTHR36766:SF70">
    <property type="entry name" value="DISEASE RESISTANCE PROTEIN RGA4"/>
    <property type="match status" value="1"/>
</dbReference>
<dbReference type="SUPFAM" id="SSF52058">
    <property type="entry name" value="L domain-like"/>
    <property type="match status" value="1"/>
</dbReference>